<keyword evidence="2" id="KW-1185">Reference proteome</keyword>
<dbReference type="OrthoDB" id="1902587at2759"/>
<name>A0A6G1E0V0_9ORYZ</name>
<proteinExistence type="predicted"/>
<dbReference type="AlphaFoldDB" id="A0A6G1E0V0"/>
<protein>
    <submittedName>
        <fullName evidence="1">Uncharacterized protein</fullName>
    </submittedName>
</protein>
<comment type="caution">
    <text evidence="1">The sequence shown here is derived from an EMBL/GenBank/DDBJ whole genome shotgun (WGS) entry which is preliminary data.</text>
</comment>
<dbReference type="EMBL" id="SPHZ02000005">
    <property type="protein sequence ID" value="KAF0918206.1"/>
    <property type="molecule type" value="Genomic_DNA"/>
</dbReference>
<evidence type="ECO:0000313" key="1">
    <source>
        <dbReference type="EMBL" id="KAF0918206.1"/>
    </source>
</evidence>
<sequence>MAPLPELGEPDKSFHNLWVDKDDEEAERWPPHPGFHKWTVRKPHGRKSARAQREFRCAIPGVGPNSFYCHQAQGACIL</sequence>
<accession>A0A6G1E0V0</accession>
<evidence type="ECO:0000313" key="2">
    <source>
        <dbReference type="Proteomes" id="UP000479710"/>
    </source>
</evidence>
<dbReference type="Proteomes" id="UP000479710">
    <property type="component" value="Unassembled WGS sequence"/>
</dbReference>
<reference evidence="1 2" key="1">
    <citation type="submission" date="2019-11" db="EMBL/GenBank/DDBJ databases">
        <title>Whole genome sequence of Oryza granulata.</title>
        <authorList>
            <person name="Li W."/>
        </authorList>
    </citation>
    <scope>NUCLEOTIDE SEQUENCE [LARGE SCALE GENOMIC DNA]</scope>
    <source>
        <strain evidence="2">cv. Menghai</strain>
        <tissue evidence="1">Leaf</tissue>
    </source>
</reference>
<organism evidence="1 2">
    <name type="scientific">Oryza meyeriana var. granulata</name>
    <dbReference type="NCBI Taxonomy" id="110450"/>
    <lineage>
        <taxon>Eukaryota</taxon>
        <taxon>Viridiplantae</taxon>
        <taxon>Streptophyta</taxon>
        <taxon>Embryophyta</taxon>
        <taxon>Tracheophyta</taxon>
        <taxon>Spermatophyta</taxon>
        <taxon>Magnoliopsida</taxon>
        <taxon>Liliopsida</taxon>
        <taxon>Poales</taxon>
        <taxon>Poaceae</taxon>
        <taxon>BOP clade</taxon>
        <taxon>Oryzoideae</taxon>
        <taxon>Oryzeae</taxon>
        <taxon>Oryzinae</taxon>
        <taxon>Oryza</taxon>
        <taxon>Oryza meyeriana</taxon>
    </lineage>
</organism>
<gene>
    <name evidence="1" type="ORF">E2562_023140</name>
</gene>